<evidence type="ECO:0000313" key="3">
    <source>
        <dbReference type="Proteomes" id="UP000716004"/>
    </source>
</evidence>
<evidence type="ECO:0000313" key="1">
    <source>
        <dbReference type="EMBL" id="MBX8630948.1"/>
    </source>
</evidence>
<dbReference type="EMBL" id="JAGVSJ010000001">
    <property type="protein sequence ID" value="MBX8630948.1"/>
    <property type="molecule type" value="Genomic_DNA"/>
</dbReference>
<reference evidence="1" key="1">
    <citation type="submission" date="2021-04" db="EMBL/GenBank/DDBJ databases">
        <title>Genomic insights into ecological role and evolution of a novel Thermoplasmata order Candidatus Sysuiplasmatales.</title>
        <authorList>
            <person name="Yuan Y."/>
        </authorList>
    </citation>
    <scope>NUCLEOTIDE SEQUENCE</scope>
    <source>
        <strain evidence="2">TUT19-bin139</strain>
        <strain evidence="1">YP2-bin.285</strain>
    </source>
</reference>
<sequence length="92" mass="10702">MKVCYIRYSDPKPFRPEGSHGIQGGEYRAVFRTAGMLIREDDDFLFLGERALLKDNAKLAERYGADMFPAYRNVIPVRKVDIMERIDFEIPD</sequence>
<accession>A0A8J7YMS2</accession>
<dbReference type="Proteomes" id="UP000716004">
    <property type="component" value="Unassembled WGS sequence"/>
</dbReference>
<proteinExistence type="predicted"/>
<gene>
    <name evidence="1" type="ORF">J9259_00260</name>
    <name evidence="2" type="ORF">KIY12_00280</name>
</gene>
<organism evidence="1 3">
    <name type="scientific">Candidatus Sysuiplasma superficiale</name>
    <dbReference type="NCBI Taxonomy" id="2823368"/>
    <lineage>
        <taxon>Archaea</taxon>
        <taxon>Methanobacteriati</taxon>
        <taxon>Thermoplasmatota</taxon>
        <taxon>Thermoplasmata</taxon>
        <taxon>Candidatus Sysuiplasmatales</taxon>
        <taxon>Candidatus Sysuiplasmataceae</taxon>
        <taxon>Candidatus Sysuiplasma</taxon>
    </lineage>
</organism>
<name>A0A8J7YMS2_9ARCH</name>
<evidence type="ECO:0000313" key="2">
    <source>
        <dbReference type="EMBL" id="MBX8643160.1"/>
    </source>
</evidence>
<protein>
    <submittedName>
        <fullName evidence="1">Uncharacterized protein</fullName>
    </submittedName>
</protein>
<dbReference type="EMBL" id="JAHEAC010000001">
    <property type="protein sequence ID" value="MBX8643160.1"/>
    <property type="molecule type" value="Genomic_DNA"/>
</dbReference>
<dbReference type="AlphaFoldDB" id="A0A8J7YMS2"/>
<dbReference type="Proteomes" id="UP000750197">
    <property type="component" value="Unassembled WGS sequence"/>
</dbReference>
<comment type="caution">
    <text evidence="1">The sequence shown here is derived from an EMBL/GenBank/DDBJ whole genome shotgun (WGS) entry which is preliminary data.</text>
</comment>